<dbReference type="FunFam" id="1.10.10.920:FF:000001">
    <property type="entry name" value="Coproporphyrinogen-III oxidase"/>
    <property type="match status" value="1"/>
</dbReference>
<evidence type="ECO:0000256" key="8">
    <source>
        <dbReference type="ARBA" id="ARBA00022485"/>
    </source>
</evidence>
<reference evidence="19" key="1">
    <citation type="submission" date="2016-10" db="EMBL/GenBank/DDBJ databases">
        <title>Sequence of Gallionella enrichment culture.</title>
        <authorList>
            <person name="Poehlein A."/>
            <person name="Muehling M."/>
            <person name="Daniel R."/>
        </authorList>
    </citation>
    <scope>NUCLEOTIDE SEQUENCE</scope>
</reference>
<accession>A0A1J5SAK9</accession>
<sequence length="464" mass="52649">MATSFQELIFDPQVIRRFDVSGPRYTSYPTADRFVEAFDAEAYRLWLGRRTIGGISRPLSLYVHIPFCNTICYYCACNKIITKDHGRSAKYLKYLAKELKMQAAALEGSHEVVQLHFGGGTPTFLSNDELRQLMASIREHFQLVPNGEYSIEVDPRKVDAETVALLGELGFNRMSVGVQDFDPAVQKAVNRIQSLAETHLVIEAARASGFKSVSVDLIYGLPKQNVISFNHTLEEVIGLSPDRLSIYNYAHLPRLAKPQRRINESDLPSPDAKLQILQLAIRRLTDAGYVFIGMDHFAKPDDELTVAQRQGRLHRNFQGYSTHAEADLMAFGVSAISKVGPTYCQNYKTIEEYYDALDRDVLPVMRGIELTPDDLLRRSIIQALMCHFALSIESIEIAHLIDFKSYFAVELADLAEMAKADLLSIDDQWLNVLPRGRMLVRNIAMVFDRYLRSDRERARYSKVI</sequence>
<dbReference type="GO" id="GO:0005737">
    <property type="term" value="C:cytoplasm"/>
    <property type="evidence" value="ECO:0007669"/>
    <property type="project" value="UniProtKB-SubCell"/>
</dbReference>
<keyword evidence="10" id="KW-0949">S-adenosyl-L-methionine</keyword>
<dbReference type="Pfam" id="PF06969">
    <property type="entry name" value="HemN_C"/>
    <property type="match status" value="1"/>
</dbReference>
<comment type="catalytic activity">
    <reaction evidence="17">
        <text>coproporphyrinogen III + 2 S-adenosyl-L-methionine = protoporphyrinogen IX + 2 5'-deoxyadenosine + 2 L-methionine + 2 CO2</text>
        <dbReference type="Rhea" id="RHEA:15425"/>
        <dbReference type="ChEBI" id="CHEBI:16526"/>
        <dbReference type="ChEBI" id="CHEBI:17319"/>
        <dbReference type="ChEBI" id="CHEBI:57307"/>
        <dbReference type="ChEBI" id="CHEBI:57309"/>
        <dbReference type="ChEBI" id="CHEBI:57844"/>
        <dbReference type="ChEBI" id="CHEBI:59789"/>
        <dbReference type="EC" id="1.3.98.3"/>
    </reaction>
</comment>
<dbReference type="GO" id="GO:0051989">
    <property type="term" value="F:coproporphyrinogen dehydrogenase activity"/>
    <property type="evidence" value="ECO:0007669"/>
    <property type="project" value="UniProtKB-EC"/>
</dbReference>
<dbReference type="NCBIfam" id="TIGR00538">
    <property type="entry name" value="hemN"/>
    <property type="match status" value="1"/>
</dbReference>
<keyword evidence="9" id="KW-0963">Cytoplasm</keyword>
<evidence type="ECO:0000256" key="5">
    <source>
        <dbReference type="ARBA" id="ARBA00011245"/>
    </source>
</evidence>
<evidence type="ECO:0000313" key="19">
    <source>
        <dbReference type="EMBL" id="OIQ97269.1"/>
    </source>
</evidence>
<feature type="domain" description="Radical SAM core" evidence="18">
    <location>
        <begin position="53"/>
        <end position="287"/>
    </location>
</feature>
<dbReference type="Gene3D" id="3.80.30.20">
    <property type="entry name" value="tm_1862 like domain"/>
    <property type="match status" value="1"/>
</dbReference>
<dbReference type="UniPathway" id="UPA00251">
    <property type="reaction ID" value="UER00323"/>
</dbReference>
<evidence type="ECO:0000256" key="15">
    <source>
        <dbReference type="ARBA" id="ARBA00023244"/>
    </source>
</evidence>
<evidence type="ECO:0000256" key="16">
    <source>
        <dbReference type="ARBA" id="ARBA00030263"/>
    </source>
</evidence>
<dbReference type="SFLD" id="SFLDG01065">
    <property type="entry name" value="anaerobic_coproporphyrinogen-I"/>
    <property type="match status" value="1"/>
</dbReference>
<evidence type="ECO:0000256" key="6">
    <source>
        <dbReference type="ARBA" id="ARBA00011912"/>
    </source>
</evidence>
<dbReference type="InterPro" id="IPR058240">
    <property type="entry name" value="rSAM_sf"/>
</dbReference>
<gene>
    <name evidence="19" type="primary">hemN_16</name>
    <name evidence="19" type="ORF">GALL_206690</name>
</gene>
<keyword evidence="8" id="KW-0004">4Fe-4S</keyword>
<comment type="caution">
    <text evidence="19">The sequence shown here is derived from an EMBL/GenBank/DDBJ whole genome shotgun (WGS) entry which is preliminary data.</text>
</comment>
<keyword evidence="13" id="KW-0408">Iron</keyword>
<dbReference type="EC" id="1.3.98.3" evidence="6"/>
<comment type="similarity">
    <text evidence="4">Belongs to the anaerobic coproporphyrinogen-III oxidase family.</text>
</comment>
<dbReference type="PROSITE" id="PS51918">
    <property type="entry name" value="RADICAL_SAM"/>
    <property type="match status" value="1"/>
</dbReference>
<comment type="pathway">
    <text evidence="3">Porphyrin-containing compound metabolism; protoporphyrin-IX biosynthesis; protoporphyrinogen-IX from coproporphyrinogen-III (AdoMet route): step 1/1.</text>
</comment>
<evidence type="ECO:0000259" key="18">
    <source>
        <dbReference type="PROSITE" id="PS51918"/>
    </source>
</evidence>
<comment type="subunit">
    <text evidence="5">Monomer.</text>
</comment>
<evidence type="ECO:0000256" key="1">
    <source>
        <dbReference type="ARBA" id="ARBA00001966"/>
    </source>
</evidence>
<evidence type="ECO:0000256" key="13">
    <source>
        <dbReference type="ARBA" id="ARBA00023004"/>
    </source>
</evidence>
<proteinExistence type="inferred from homology"/>
<dbReference type="GO" id="GO:0006782">
    <property type="term" value="P:protoporphyrinogen IX biosynthetic process"/>
    <property type="evidence" value="ECO:0007669"/>
    <property type="project" value="UniProtKB-UniPathway"/>
</dbReference>
<comment type="subcellular location">
    <subcellularLocation>
        <location evidence="2">Cytoplasm</location>
    </subcellularLocation>
</comment>
<keyword evidence="15" id="KW-0627">Porphyrin biosynthesis</keyword>
<evidence type="ECO:0000256" key="4">
    <source>
        <dbReference type="ARBA" id="ARBA00005493"/>
    </source>
</evidence>
<dbReference type="SUPFAM" id="SSF102114">
    <property type="entry name" value="Radical SAM enzymes"/>
    <property type="match status" value="1"/>
</dbReference>
<dbReference type="EMBL" id="MLJW01000135">
    <property type="protein sequence ID" value="OIQ97269.1"/>
    <property type="molecule type" value="Genomic_DNA"/>
</dbReference>
<keyword evidence="11" id="KW-0479">Metal-binding</keyword>
<dbReference type="CDD" id="cd01335">
    <property type="entry name" value="Radical_SAM"/>
    <property type="match status" value="1"/>
</dbReference>
<dbReference type="FunFam" id="3.80.30.20:FF:000012">
    <property type="entry name" value="Coproporphyrinogen-III oxidase"/>
    <property type="match status" value="1"/>
</dbReference>
<dbReference type="SMART" id="SM00729">
    <property type="entry name" value="Elp3"/>
    <property type="match status" value="1"/>
</dbReference>
<evidence type="ECO:0000256" key="11">
    <source>
        <dbReference type="ARBA" id="ARBA00022723"/>
    </source>
</evidence>
<evidence type="ECO:0000256" key="2">
    <source>
        <dbReference type="ARBA" id="ARBA00004496"/>
    </source>
</evidence>
<dbReference type="InterPro" id="IPR006638">
    <property type="entry name" value="Elp3/MiaA/NifB-like_rSAM"/>
</dbReference>
<evidence type="ECO:0000256" key="9">
    <source>
        <dbReference type="ARBA" id="ARBA00022490"/>
    </source>
</evidence>
<dbReference type="Pfam" id="PF04055">
    <property type="entry name" value="Radical_SAM"/>
    <property type="match status" value="1"/>
</dbReference>
<dbReference type="InterPro" id="IPR010723">
    <property type="entry name" value="HemN_C"/>
</dbReference>
<dbReference type="InterPro" id="IPR023404">
    <property type="entry name" value="rSAM_horseshoe"/>
</dbReference>
<dbReference type="Gene3D" id="1.10.10.920">
    <property type="match status" value="1"/>
</dbReference>
<evidence type="ECO:0000256" key="3">
    <source>
        <dbReference type="ARBA" id="ARBA00004785"/>
    </source>
</evidence>
<evidence type="ECO:0000256" key="14">
    <source>
        <dbReference type="ARBA" id="ARBA00023014"/>
    </source>
</evidence>
<dbReference type="PANTHER" id="PTHR13932:SF6">
    <property type="entry name" value="OXYGEN-INDEPENDENT COPROPORPHYRINOGEN III OXIDASE"/>
    <property type="match status" value="1"/>
</dbReference>
<dbReference type="PANTHER" id="PTHR13932">
    <property type="entry name" value="COPROPORPHYRINIGEN III OXIDASE"/>
    <property type="match status" value="1"/>
</dbReference>
<protein>
    <recommendedName>
        <fullName evidence="7">Oxygen-independent coproporphyrinogen III oxidase</fullName>
        <ecNumber evidence="6">1.3.98.3</ecNumber>
    </recommendedName>
    <alternativeName>
        <fullName evidence="16">Coproporphyrinogen III dehydrogenase</fullName>
    </alternativeName>
</protein>
<dbReference type="AlphaFoldDB" id="A0A1J5SAK9"/>
<dbReference type="InterPro" id="IPR007197">
    <property type="entry name" value="rSAM"/>
</dbReference>
<evidence type="ECO:0000256" key="12">
    <source>
        <dbReference type="ARBA" id="ARBA00023002"/>
    </source>
</evidence>
<evidence type="ECO:0000256" key="7">
    <source>
        <dbReference type="ARBA" id="ARBA00020156"/>
    </source>
</evidence>
<dbReference type="GO" id="GO:0046872">
    <property type="term" value="F:metal ion binding"/>
    <property type="evidence" value="ECO:0007669"/>
    <property type="project" value="UniProtKB-KW"/>
</dbReference>
<comment type="cofactor">
    <cofactor evidence="1">
        <name>[4Fe-4S] cluster</name>
        <dbReference type="ChEBI" id="CHEBI:49883"/>
    </cofactor>
</comment>
<dbReference type="InterPro" id="IPR004558">
    <property type="entry name" value="Coprogen_oxidase_HemN"/>
</dbReference>
<name>A0A1J5SAK9_9ZZZZ</name>
<organism evidence="19">
    <name type="scientific">mine drainage metagenome</name>
    <dbReference type="NCBI Taxonomy" id="410659"/>
    <lineage>
        <taxon>unclassified sequences</taxon>
        <taxon>metagenomes</taxon>
        <taxon>ecological metagenomes</taxon>
    </lineage>
</organism>
<dbReference type="PIRSF" id="PIRSF000167">
    <property type="entry name" value="HemN"/>
    <property type="match status" value="1"/>
</dbReference>
<dbReference type="SFLD" id="SFLDS00029">
    <property type="entry name" value="Radical_SAM"/>
    <property type="match status" value="1"/>
</dbReference>
<evidence type="ECO:0000256" key="17">
    <source>
        <dbReference type="ARBA" id="ARBA00048321"/>
    </source>
</evidence>
<evidence type="ECO:0000256" key="10">
    <source>
        <dbReference type="ARBA" id="ARBA00022691"/>
    </source>
</evidence>
<keyword evidence="14" id="KW-0411">Iron-sulfur</keyword>
<dbReference type="InterPro" id="IPR034505">
    <property type="entry name" value="Coproporphyrinogen-III_oxidase"/>
</dbReference>
<keyword evidence="12 19" id="KW-0560">Oxidoreductase</keyword>
<dbReference type="GO" id="GO:0004109">
    <property type="term" value="F:coproporphyrinogen oxidase activity"/>
    <property type="evidence" value="ECO:0007669"/>
    <property type="project" value="InterPro"/>
</dbReference>
<dbReference type="GO" id="GO:0051539">
    <property type="term" value="F:4 iron, 4 sulfur cluster binding"/>
    <property type="evidence" value="ECO:0007669"/>
    <property type="project" value="UniProtKB-KW"/>
</dbReference>